<dbReference type="OrthoDB" id="196709at2759"/>
<dbReference type="Pfam" id="PF06432">
    <property type="entry name" value="GPI2"/>
    <property type="match status" value="1"/>
</dbReference>
<reference evidence="9" key="1">
    <citation type="submission" date="2021-01" db="UniProtKB">
        <authorList>
            <consortium name="EnsemblMetazoa"/>
        </authorList>
    </citation>
    <scope>IDENTIFICATION</scope>
</reference>
<keyword evidence="5 8" id="KW-0812">Transmembrane</keyword>
<evidence type="ECO:0000256" key="8">
    <source>
        <dbReference type="SAM" id="Phobius"/>
    </source>
</evidence>
<feature type="transmembrane region" description="Helical" evidence="8">
    <location>
        <begin position="43"/>
        <end position="65"/>
    </location>
</feature>
<comment type="similarity">
    <text evidence="3">Belongs to the PIGC family.</text>
</comment>
<dbReference type="PIRSF" id="PIRSF016104">
    <property type="entry name" value="GPI2"/>
    <property type="match status" value="1"/>
</dbReference>
<feature type="transmembrane region" description="Helical" evidence="8">
    <location>
        <begin position="77"/>
        <end position="96"/>
    </location>
</feature>
<feature type="transmembrane region" description="Helical" evidence="8">
    <location>
        <begin position="179"/>
        <end position="198"/>
    </location>
</feature>
<accession>A0A7M5X1U0</accession>
<dbReference type="PANTHER" id="PTHR12982:SF0">
    <property type="entry name" value="PHOSPHATIDYLINOSITOL N-ACETYLGLUCOSAMINYLTRANSFERASE SUBUNIT C"/>
    <property type="match status" value="1"/>
</dbReference>
<evidence type="ECO:0000256" key="4">
    <source>
        <dbReference type="ARBA" id="ARBA00022502"/>
    </source>
</evidence>
<name>A0A7M5X1U0_9CNID</name>
<keyword evidence="4" id="KW-0337">GPI-anchor biosynthesis</keyword>
<dbReference type="GeneID" id="136806055"/>
<evidence type="ECO:0000313" key="10">
    <source>
        <dbReference type="Proteomes" id="UP000594262"/>
    </source>
</evidence>
<evidence type="ECO:0000256" key="1">
    <source>
        <dbReference type="ARBA" id="ARBA00004141"/>
    </source>
</evidence>
<proteinExistence type="inferred from homology"/>
<dbReference type="UniPathway" id="UPA00196"/>
<feature type="transmembrane region" description="Helical" evidence="8">
    <location>
        <begin position="102"/>
        <end position="119"/>
    </location>
</feature>
<evidence type="ECO:0000256" key="7">
    <source>
        <dbReference type="ARBA" id="ARBA00023136"/>
    </source>
</evidence>
<protein>
    <recommendedName>
        <fullName evidence="11">Phosphatidylinositol N-acetylglucosaminyltransferase subunit C</fullName>
    </recommendedName>
</protein>
<evidence type="ECO:0000256" key="6">
    <source>
        <dbReference type="ARBA" id="ARBA00022989"/>
    </source>
</evidence>
<feature type="transmembrane region" description="Helical" evidence="8">
    <location>
        <begin position="234"/>
        <end position="252"/>
    </location>
</feature>
<dbReference type="RefSeq" id="XP_066918727.1">
    <property type="nucleotide sequence ID" value="XM_067062626.1"/>
</dbReference>
<sequence length="271" mass="30942">MERKQWKKVLYEDQEFPTNYTDDTFLESMKKNVNTRMHDLRTVIFESGIVSQQLASICILVCVFINLENCRLDPETLILLVSCLLLVGFLVHHLLYQLHPDISSFLVVSILIFGFSPILKTLMKTISTDTIYAMTVFMFMCNMLFHDYGVDVAIVSKAISLNAGVFGAVCLSSRLQTTIHVYACVYFAVMLFAILPEFRKAVKKFHRKAYILQTEGMVLLAISMLNSINQVGALALFISHVAITFLFPLWMIRLQALKNNIYGPWDEAMIE</sequence>
<evidence type="ECO:0000256" key="5">
    <source>
        <dbReference type="ARBA" id="ARBA00022692"/>
    </source>
</evidence>
<dbReference type="GO" id="GO:0006506">
    <property type="term" value="P:GPI anchor biosynthetic process"/>
    <property type="evidence" value="ECO:0007669"/>
    <property type="project" value="UniProtKB-UniPathway"/>
</dbReference>
<evidence type="ECO:0000256" key="2">
    <source>
        <dbReference type="ARBA" id="ARBA00004687"/>
    </source>
</evidence>
<keyword evidence="7 8" id="KW-0472">Membrane</keyword>
<dbReference type="AlphaFoldDB" id="A0A7M5X1U0"/>
<dbReference type="InterPro" id="IPR009450">
    <property type="entry name" value="Plno_GlcNAc_GPI2"/>
</dbReference>
<dbReference type="Proteomes" id="UP000594262">
    <property type="component" value="Unplaced"/>
</dbReference>
<organism evidence="9 10">
    <name type="scientific">Clytia hemisphaerica</name>
    <dbReference type="NCBI Taxonomy" id="252671"/>
    <lineage>
        <taxon>Eukaryota</taxon>
        <taxon>Metazoa</taxon>
        <taxon>Cnidaria</taxon>
        <taxon>Hydrozoa</taxon>
        <taxon>Hydroidolina</taxon>
        <taxon>Leptothecata</taxon>
        <taxon>Obeliida</taxon>
        <taxon>Clytiidae</taxon>
        <taxon>Clytia</taxon>
    </lineage>
</organism>
<dbReference type="GO" id="GO:0000506">
    <property type="term" value="C:glycosylphosphatidylinositol-N-acetylglucosaminyltransferase (GPI-GnT) complex"/>
    <property type="evidence" value="ECO:0007669"/>
    <property type="project" value="TreeGrafter"/>
</dbReference>
<evidence type="ECO:0000313" key="9">
    <source>
        <dbReference type="EnsemblMetazoa" id="CLYHEMP016659.1"/>
    </source>
</evidence>
<keyword evidence="6 8" id="KW-1133">Transmembrane helix</keyword>
<dbReference type="PANTHER" id="PTHR12982">
    <property type="entry name" value="PHOSPHATIDYLINOSITOL GLYCAN, CLASS C"/>
    <property type="match status" value="1"/>
</dbReference>
<evidence type="ECO:0000256" key="3">
    <source>
        <dbReference type="ARBA" id="ARBA00008321"/>
    </source>
</evidence>
<keyword evidence="10" id="KW-1185">Reference proteome</keyword>
<evidence type="ECO:0008006" key="11">
    <source>
        <dbReference type="Google" id="ProtNLM"/>
    </source>
</evidence>
<dbReference type="EnsemblMetazoa" id="CLYHEMT016659.1">
    <property type="protein sequence ID" value="CLYHEMP016659.1"/>
    <property type="gene ID" value="CLYHEMG016659"/>
</dbReference>
<comment type="subcellular location">
    <subcellularLocation>
        <location evidence="1">Membrane</location>
        <topology evidence="1">Multi-pass membrane protein</topology>
    </subcellularLocation>
</comment>
<comment type="pathway">
    <text evidence="2">Glycolipid biosynthesis; glycosylphosphatidylinositol-anchor biosynthesis.</text>
</comment>